<proteinExistence type="predicted"/>
<name>M1WJR4_PSEP2</name>
<sequence>MPKKSKKNTKRLKANAKRTAAKNLARNKKRDAQRKSDIEQALHRQQQSTALLTDIERELNDSGRFYVELDRISREGFAQTPFALAAAEATDLIPHDELRAYRKAWEKGDVIALAATVAANSPDLLTYTHEAIRYVTEPIAHLIGLTATDTNWKGSEEDLYAFIAEMLKPTADQIVSDILIRGARAAMQAWIGTGEDSFNGILGITNQYILDRVQTQAARNRGYYEQLALDNALTVLKNADHISTKWRAGAKILLSFFDETYFESSVVRADFVSGIVAMVQEKALFFPAREFSAFIAWDGAIDTFERMDSEGKLFGRAA</sequence>
<dbReference type="Proteomes" id="UP000011724">
    <property type="component" value="Chromosome"/>
</dbReference>
<reference evidence="3" key="2">
    <citation type="journal article" date="2013" name="Stand. Genomic Sci.">
        <title>Complete genome sequence of Desulfocapsa sulfexigens, a marine deltaproteobacterium specialized in disproportionating inorganic sulfur compounds.</title>
        <authorList>
            <person name="Finster K.W."/>
            <person name="Kjeldsen K.U."/>
            <person name="Kube M."/>
            <person name="Reinhardt R."/>
            <person name="Mussmann M."/>
            <person name="Amann R."/>
            <person name="Schreiber L."/>
        </authorList>
    </citation>
    <scope>NUCLEOTIDE SEQUENCE [LARGE SCALE GENOMIC DNA]</scope>
    <source>
        <strain evidence="3">DSM 10523 / SB164P1</strain>
    </source>
</reference>
<dbReference type="OrthoDB" id="3684496at2"/>
<dbReference type="KEGG" id="dpi:BN4_11114"/>
<feature type="compositionally biased region" description="Basic and acidic residues" evidence="1">
    <location>
        <begin position="33"/>
        <end position="42"/>
    </location>
</feature>
<feature type="region of interest" description="Disordered" evidence="1">
    <location>
        <begin position="1"/>
        <end position="45"/>
    </location>
</feature>
<dbReference type="EMBL" id="FO203427">
    <property type="protein sequence ID" value="CCH48351.1"/>
    <property type="molecule type" value="Genomic_DNA"/>
</dbReference>
<dbReference type="HOGENOM" id="CLU_873543_0_0_7"/>
<organism evidence="2 3">
    <name type="scientific">Pseudodesulfovibrio piezophilus (strain DSM 21447 / JCM 15486 / C1TLV30)</name>
    <name type="common">Desulfovibrio piezophilus</name>
    <dbReference type="NCBI Taxonomy" id="1322246"/>
    <lineage>
        <taxon>Bacteria</taxon>
        <taxon>Pseudomonadati</taxon>
        <taxon>Thermodesulfobacteriota</taxon>
        <taxon>Desulfovibrionia</taxon>
        <taxon>Desulfovibrionales</taxon>
        <taxon>Desulfovibrionaceae</taxon>
    </lineage>
</organism>
<evidence type="ECO:0000313" key="2">
    <source>
        <dbReference type="EMBL" id="CCH48351.1"/>
    </source>
</evidence>
<keyword evidence="3" id="KW-1185">Reference proteome</keyword>
<feature type="compositionally biased region" description="Basic residues" evidence="1">
    <location>
        <begin position="1"/>
        <end position="32"/>
    </location>
</feature>
<dbReference type="AlphaFoldDB" id="M1WJR4"/>
<evidence type="ECO:0000313" key="3">
    <source>
        <dbReference type="Proteomes" id="UP000011724"/>
    </source>
</evidence>
<dbReference type="RefSeq" id="WP_015414401.1">
    <property type="nucleotide sequence ID" value="NC_020409.1"/>
</dbReference>
<protein>
    <submittedName>
        <fullName evidence="2">Uncharacterized protein</fullName>
    </submittedName>
</protein>
<dbReference type="BioCyc" id="DPIE1322246:BN4_RS05630-MONOMER"/>
<evidence type="ECO:0000256" key="1">
    <source>
        <dbReference type="SAM" id="MobiDB-lite"/>
    </source>
</evidence>
<reference evidence="2 3" key="1">
    <citation type="journal article" date="2013" name="PLoS ONE">
        <title>The first genomic and proteomic characterization of a deep-sea sulfate reducer: insights into the piezophilic lifestyle of Desulfovibrio piezophilus.</title>
        <authorList>
            <person name="Pradel N."/>
            <person name="Ji B."/>
            <person name="Gimenez G."/>
            <person name="Talla E."/>
            <person name="Lenoble P."/>
            <person name="Garel M."/>
            <person name="Tamburini C."/>
            <person name="Fourquet P."/>
            <person name="Lebrun R."/>
            <person name="Bertin P."/>
            <person name="Denis Y."/>
            <person name="Pophillat M."/>
            <person name="Barbe V."/>
            <person name="Ollivier B."/>
            <person name="Dolla A."/>
        </authorList>
    </citation>
    <scope>NUCLEOTIDE SEQUENCE [LARGE SCALE GENOMIC DNA]</scope>
    <source>
        <strain evidence="3">DSM 10523 / SB164P1</strain>
    </source>
</reference>
<dbReference type="STRING" id="1322246.BN4_11114"/>
<gene>
    <name evidence="2" type="ordered locus">BN4_11114</name>
</gene>
<accession>M1WJR4</accession>
<dbReference type="PATRIC" id="fig|879567.3.peg.1150"/>